<evidence type="ECO:0000256" key="1">
    <source>
        <dbReference type="SAM" id="MobiDB-lite"/>
    </source>
</evidence>
<organism evidence="2 3">
    <name type="scientific">Actinocrispum wychmicini</name>
    <dbReference type="NCBI Taxonomy" id="1213861"/>
    <lineage>
        <taxon>Bacteria</taxon>
        <taxon>Bacillati</taxon>
        <taxon>Actinomycetota</taxon>
        <taxon>Actinomycetes</taxon>
        <taxon>Pseudonocardiales</taxon>
        <taxon>Pseudonocardiaceae</taxon>
        <taxon>Actinocrispum</taxon>
    </lineage>
</organism>
<protein>
    <submittedName>
        <fullName evidence="2">Uncharacterized protein</fullName>
    </submittedName>
</protein>
<sequence length="127" mass="14213">MSLSGPIAEAIKRIGERAVEADADAESRPPLSRTRPGAGPETVRRRMAVGAALARAVRELESVARLLLRHQGELWSTEDLRVAEHLTVRSNIVQRGKIQAHVAVNWSRTGRWWARYCWLAGAVRERL</sequence>
<dbReference type="AlphaFoldDB" id="A0A4R2JHJ5"/>
<reference evidence="2 3" key="1">
    <citation type="submission" date="2019-03" db="EMBL/GenBank/DDBJ databases">
        <title>Genomic Encyclopedia of Type Strains, Phase IV (KMG-IV): sequencing the most valuable type-strain genomes for metagenomic binning, comparative biology and taxonomic classification.</title>
        <authorList>
            <person name="Goeker M."/>
        </authorList>
    </citation>
    <scope>NUCLEOTIDE SEQUENCE [LARGE SCALE GENOMIC DNA]</scope>
    <source>
        <strain evidence="2 3">DSM 45934</strain>
    </source>
</reference>
<gene>
    <name evidence="2" type="ORF">EV192_104162</name>
</gene>
<accession>A0A4R2JHJ5</accession>
<name>A0A4R2JHJ5_9PSEU</name>
<proteinExistence type="predicted"/>
<keyword evidence="3" id="KW-1185">Reference proteome</keyword>
<evidence type="ECO:0000313" key="2">
    <source>
        <dbReference type="EMBL" id="TCO59321.1"/>
    </source>
</evidence>
<evidence type="ECO:0000313" key="3">
    <source>
        <dbReference type="Proteomes" id="UP000295680"/>
    </source>
</evidence>
<dbReference type="Proteomes" id="UP000295680">
    <property type="component" value="Unassembled WGS sequence"/>
</dbReference>
<dbReference type="EMBL" id="SLWS01000004">
    <property type="protein sequence ID" value="TCO59321.1"/>
    <property type="molecule type" value="Genomic_DNA"/>
</dbReference>
<feature type="region of interest" description="Disordered" evidence="1">
    <location>
        <begin position="19"/>
        <end position="43"/>
    </location>
</feature>
<dbReference type="RefSeq" id="WP_132117143.1">
    <property type="nucleotide sequence ID" value="NZ_SLWS01000004.1"/>
</dbReference>
<comment type="caution">
    <text evidence="2">The sequence shown here is derived from an EMBL/GenBank/DDBJ whole genome shotgun (WGS) entry which is preliminary data.</text>
</comment>